<dbReference type="InterPro" id="IPR050168">
    <property type="entry name" value="AAA_ATPase_domain"/>
</dbReference>
<dbReference type="EMBL" id="CAXDID020000262">
    <property type="protein sequence ID" value="CAL6066602.1"/>
    <property type="molecule type" value="Genomic_DNA"/>
</dbReference>
<dbReference type="GO" id="GO:0016887">
    <property type="term" value="F:ATP hydrolysis activity"/>
    <property type="evidence" value="ECO:0007669"/>
    <property type="project" value="InterPro"/>
</dbReference>
<keyword evidence="6" id="KW-1185">Reference proteome</keyword>
<evidence type="ECO:0000259" key="3">
    <source>
        <dbReference type="SMART" id="SM00382"/>
    </source>
</evidence>
<dbReference type="PANTHER" id="PTHR23077">
    <property type="entry name" value="AAA-FAMILY ATPASE"/>
    <property type="match status" value="1"/>
</dbReference>
<dbReference type="EMBL" id="CATOUU010000728">
    <property type="protein sequence ID" value="CAI9944553.1"/>
    <property type="molecule type" value="Genomic_DNA"/>
</dbReference>
<evidence type="ECO:0000256" key="1">
    <source>
        <dbReference type="ARBA" id="ARBA00022741"/>
    </source>
</evidence>
<dbReference type="PROSITE" id="PS00675">
    <property type="entry name" value="SIGMA54_INTERACT_1"/>
    <property type="match status" value="1"/>
</dbReference>
<proteinExistence type="predicted"/>
<dbReference type="InterPro" id="IPR003593">
    <property type="entry name" value="AAA+_ATPase"/>
</dbReference>
<accession>A0AA86PVR8</accession>
<organism evidence="4">
    <name type="scientific">Hexamita inflata</name>
    <dbReference type="NCBI Taxonomy" id="28002"/>
    <lineage>
        <taxon>Eukaryota</taxon>
        <taxon>Metamonada</taxon>
        <taxon>Diplomonadida</taxon>
        <taxon>Hexamitidae</taxon>
        <taxon>Hexamitinae</taxon>
        <taxon>Hexamita</taxon>
    </lineage>
</organism>
<dbReference type="InterPro" id="IPR025662">
    <property type="entry name" value="Sigma_54_int_dom_ATP-bd_1"/>
</dbReference>
<protein>
    <submittedName>
        <fullName evidence="4">CDC48 subfamily</fullName>
    </submittedName>
</protein>
<dbReference type="Gene3D" id="3.40.50.300">
    <property type="entry name" value="P-loop containing nucleotide triphosphate hydrolases"/>
    <property type="match status" value="2"/>
</dbReference>
<reference evidence="5 6" key="2">
    <citation type="submission" date="2024-07" db="EMBL/GenBank/DDBJ databases">
        <authorList>
            <person name="Akdeniz Z."/>
        </authorList>
    </citation>
    <scope>NUCLEOTIDE SEQUENCE [LARGE SCALE GENOMIC DNA]</scope>
</reference>
<evidence type="ECO:0000313" key="6">
    <source>
        <dbReference type="Proteomes" id="UP001642409"/>
    </source>
</evidence>
<gene>
    <name evidence="4" type="ORF">HINF_LOCUS32198</name>
    <name evidence="5" type="ORF">HINF_LOCUS52513</name>
</gene>
<dbReference type="Gene3D" id="1.10.8.60">
    <property type="match status" value="1"/>
</dbReference>
<evidence type="ECO:0000313" key="4">
    <source>
        <dbReference type="EMBL" id="CAI9944553.1"/>
    </source>
</evidence>
<dbReference type="SUPFAM" id="SSF52540">
    <property type="entry name" value="P-loop containing nucleoside triphosphate hydrolases"/>
    <property type="match status" value="2"/>
</dbReference>
<dbReference type="AlphaFoldDB" id="A0AA86PVR8"/>
<dbReference type="InterPro" id="IPR027417">
    <property type="entry name" value="P-loop_NTPase"/>
</dbReference>
<dbReference type="SMART" id="SM00382">
    <property type="entry name" value="AAA"/>
    <property type="match status" value="1"/>
</dbReference>
<feature type="domain" description="AAA+ ATPase" evidence="3">
    <location>
        <begin position="461"/>
        <end position="598"/>
    </location>
</feature>
<dbReference type="PANTHER" id="PTHR23077:SF171">
    <property type="entry name" value="NUCLEAR VALOSIN-CONTAINING PROTEIN-LIKE"/>
    <property type="match status" value="1"/>
</dbReference>
<evidence type="ECO:0000256" key="2">
    <source>
        <dbReference type="ARBA" id="ARBA00022840"/>
    </source>
</evidence>
<sequence length="603" mass="68749">MYSFIDNSYFFKIPQQSTIPRTRKFLLIVQKSTNNEYVCRMCTSKQQSFISIGTSIQNTATVQDKEFLFQDSEISVFELNSTEPAQPPTVIVQQKVPSQDVFRQLIADLPVTPSCTVNLRCFTFKVFSSTTHSLQDFTLAFKKFPLSTPKFTPAYFGAFPPLQQLVSYLKNARGGVSVSGPGKNELIDFAVTSLNLKPFEFRIQTTTSEPRSILSNFQTIHLQTEPNFGKVFNAEADALVFKDINLKTRTGTESDILTTQIIKQLDDNTVKEYQEKLGFAFIAACEQQEDLDPALRRNGRFGVEIRLPYLNADIRRKWIVMSMFSSQNSCESLEQYMKQIDAEYILYNEIIAENKCNEILDTIVANCNGYDVPEIRNAVFQTQCIHPNIQIASLNQQNLAEIFETLAFQLKIQPYKQPELELIEKTDQSINDFPTLQTQYDQIIQNFNLNNNQLAQQLNLHPQHVLITGESGSGKTLLTQLLRNSHNFSFYRIDSTNIYSQYVGESEQNLRRVFAKARQSSPSVLVFENLDFLIGHKRKADEENDVAGRVLAQFLTELDGVGQQNKDVFCIGTSCSEASELDSAIVRFKRFGLQVKCEMHKRE</sequence>
<dbReference type="CDD" id="cd19481">
    <property type="entry name" value="RecA-like_protease"/>
    <property type="match status" value="1"/>
</dbReference>
<dbReference type="InterPro" id="IPR003959">
    <property type="entry name" value="ATPase_AAA_core"/>
</dbReference>
<name>A0AA86PVR8_9EUKA</name>
<evidence type="ECO:0000313" key="5">
    <source>
        <dbReference type="EMBL" id="CAL6066602.1"/>
    </source>
</evidence>
<dbReference type="Proteomes" id="UP001642409">
    <property type="component" value="Unassembled WGS sequence"/>
</dbReference>
<keyword evidence="1" id="KW-0547">Nucleotide-binding</keyword>
<keyword evidence="2" id="KW-0067">ATP-binding</keyword>
<dbReference type="Pfam" id="PF00004">
    <property type="entry name" value="AAA"/>
    <property type="match status" value="2"/>
</dbReference>
<dbReference type="GO" id="GO:0005524">
    <property type="term" value="F:ATP binding"/>
    <property type="evidence" value="ECO:0007669"/>
    <property type="project" value="UniProtKB-KW"/>
</dbReference>
<comment type="caution">
    <text evidence="4">The sequence shown here is derived from an EMBL/GenBank/DDBJ whole genome shotgun (WGS) entry which is preliminary data.</text>
</comment>
<reference evidence="4" key="1">
    <citation type="submission" date="2023-06" db="EMBL/GenBank/DDBJ databases">
        <authorList>
            <person name="Kurt Z."/>
        </authorList>
    </citation>
    <scope>NUCLEOTIDE SEQUENCE</scope>
</reference>